<feature type="domain" description="Copper amine oxidase-like N-terminal" evidence="1">
    <location>
        <begin position="35"/>
        <end position="139"/>
    </location>
</feature>
<evidence type="ECO:0000259" key="1">
    <source>
        <dbReference type="Pfam" id="PF07833"/>
    </source>
</evidence>
<dbReference type="Pfam" id="PF07833">
    <property type="entry name" value="Cu_amine_oxidN1"/>
    <property type="match status" value="1"/>
</dbReference>
<protein>
    <recommendedName>
        <fullName evidence="1">Copper amine oxidase-like N-terminal domain-containing protein</fullName>
    </recommendedName>
</protein>
<reference evidence="2" key="1">
    <citation type="submission" date="2009-10" db="EMBL/GenBank/DDBJ databases">
        <title>Diversity of trophic interactions inside an arsenic-rich microbial ecosystem.</title>
        <authorList>
            <person name="Bertin P.N."/>
            <person name="Heinrich-Salmeron A."/>
            <person name="Pelletier E."/>
            <person name="Goulhen-Chollet F."/>
            <person name="Arsene-Ploetze F."/>
            <person name="Gallien S."/>
            <person name="Calteau A."/>
            <person name="Vallenet D."/>
            <person name="Casiot C."/>
            <person name="Chane-Woon-Ming B."/>
            <person name="Giloteaux L."/>
            <person name="Barakat M."/>
            <person name="Bonnefoy V."/>
            <person name="Bruneel O."/>
            <person name="Chandler M."/>
            <person name="Cleiss J."/>
            <person name="Duran R."/>
            <person name="Elbaz-Poulichet F."/>
            <person name="Fonknechten N."/>
            <person name="Lauga B."/>
            <person name="Mornico D."/>
            <person name="Ortet P."/>
            <person name="Schaeffer C."/>
            <person name="Siguier P."/>
            <person name="Alexander Thil Smith A."/>
            <person name="Van Dorsselaer A."/>
            <person name="Weissenbach J."/>
            <person name="Medigue C."/>
            <person name="Le Paslier D."/>
        </authorList>
    </citation>
    <scope>NUCLEOTIDE SEQUENCE</scope>
</reference>
<sequence length="500" mass="52006">MRYRPLLAIAVLLAFLGASASPSASPSPGPPTLLVDGVRVLVQPPPILVGGRVYVPLQRTLDALGIPFRIRNGTLHARFGAHRVTLLLGQSSAMLDGVPVGFGAPPVVRDFTTYVPLRFVGAVLGAQAAYDAKARTISISGSTVGQTGNGFVLSANGGGVREGSVSELDTLSSPKTITVLFGGTAHTIALHDNVRVELHDVATNVVRPGLLADIVPGDFVRIDLGKKGRGSAIRDDFGVRAGRVAAVAGGEFVLEDGHVIVPDRTTQWVLNGAPATLADVRAGDDATIRYNVESDEILQVVLSDRHDPVAPNGAIASIAVDPGTPLRAGQTLRVTMRGTPGGLASFDIGGVVHDVGMREERPGFYGGSLRIGDAVSIARSPVVVTLVLGSQRSVARAATLVSASSVPPGIGRVGPAPGSIVSSETPAIYATFLPDAVGVDPRSATLIVNGHDVTSETIRSARFIHFIPEIDYRGVVRVTVRVADFAGNTATRSWSFTVRP</sequence>
<dbReference type="EMBL" id="CABL01000001">
    <property type="protein sequence ID" value="CBH74024.1"/>
    <property type="molecule type" value="Genomic_DNA"/>
</dbReference>
<organism evidence="2">
    <name type="scientific">mine drainage metagenome</name>
    <dbReference type="NCBI Taxonomy" id="410659"/>
    <lineage>
        <taxon>unclassified sequences</taxon>
        <taxon>metagenomes</taxon>
        <taxon>ecological metagenomes</taxon>
    </lineage>
</organism>
<dbReference type="Gene3D" id="3.30.457.10">
    <property type="entry name" value="Copper amine oxidase-like, N-terminal domain"/>
    <property type="match status" value="1"/>
</dbReference>
<evidence type="ECO:0000313" key="2">
    <source>
        <dbReference type="EMBL" id="CBH74024.1"/>
    </source>
</evidence>
<dbReference type="InterPro" id="IPR036582">
    <property type="entry name" value="Mao_N_sf"/>
</dbReference>
<proteinExistence type="predicted"/>
<accession>E6PC41</accession>
<dbReference type="SUPFAM" id="SSF55383">
    <property type="entry name" value="Copper amine oxidase, domain N"/>
    <property type="match status" value="1"/>
</dbReference>
<dbReference type="InterPro" id="IPR012854">
    <property type="entry name" value="Cu_amine_oxidase-like_N"/>
</dbReference>
<name>E6PC41_9ZZZZ</name>
<comment type="caution">
    <text evidence="2">The sequence shown here is derived from an EMBL/GenBank/DDBJ whole genome shotgun (WGS) entry which is preliminary data.</text>
</comment>
<gene>
    <name evidence="2" type="ORF">CARN1_1911</name>
</gene>
<dbReference type="AlphaFoldDB" id="E6PC41"/>